<dbReference type="PANTHER" id="PTHR12461">
    <property type="entry name" value="HYPOXIA-INDUCIBLE FACTOR 1 ALPHA INHIBITOR-RELATED"/>
    <property type="match status" value="1"/>
</dbReference>
<dbReference type="OrthoDB" id="415358at2759"/>
<evidence type="ECO:0000259" key="2">
    <source>
        <dbReference type="PROSITE" id="PS51184"/>
    </source>
</evidence>
<dbReference type="Gene3D" id="2.60.120.10">
    <property type="entry name" value="Jelly Rolls"/>
    <property type="match status" value="2"/>
</dbReference>
<dbReference type="EMBL" id="LK052895">
    <property type="protein sequence ID" value="CDR42854.1"/>
    <property type="molecule type" value="Genomic_DNA"/>
</dbReference>
<accession>A0A061B039</accession>
<dbReference type="Gene3D" id="2.60.120.650">
    <property type="entry name" value="Cupin"/>
    <property type="match status" value="1"/>
</dbReference>
<dbReference type="SUPFAM" id="SSF51197">
    <property type="entry name" value="Clavaminate synthase-like"/>
    <property type="match status" value="1"/>
</dbReference>
<gene>
    <name evidence="3" type="ORF">CYFA0S_10e03070g</name>
</gene>
<dbReference type="InterPro" id="IPR014710">
    <property type="entry name" value="RmlC-like_jellyroll"/>
</dbReference>
<name>A0A061B039_CYBFA</name>
<dbReference type="PANTHER" id="PTHR12461:SF100">
    <property type="entry name" value="JMJC DOMAIN-CONTAINING PROTEIN 4"/>
    <property type="match status" value="1"/>
</dbReference>
<dbReference type="InterPro" id="IPR041667">
    <property type="entry name" value="Cupin_8"/>
</dbReference>
<sequence>MGKKHSHQEAEAHQRKVGRNFVSEYDGYYPDQDVPDVIDISSTEPEHFYKNYVSTRKPVIINGVIDGIDLDSFHPDKIVSNLHNDDQILLVEKKFQGGFGSGTERIKMTFADFMTKLKEEGENYYLTTQYTEDDPDEIGEVLQKLQENLANNESESDDDEAGDWLNPGTVPSAHQPQPVGGEIDDDDDDGSRTPLGPPPNATNDLVSDTDSIDFNDIHDDFDDLENSFDQDQLSEIVSEDVPGGPLTAAEADRRVHEFVQKPLTSLVPKDALPLQPSILKKLTPQQINIWIGKSKPQEGDGFQIDEEQSDYGLGRRVFGGGTSSGLHHDHADNLYIPISGSKRFTIFAPSDADKMYTVGNISKVFASGVIDYKNDANAPGWRELRGDSAIITEVAKWRLDSDESLTAAERDELQQLIEIEEEALEDFDAKVITSDGVKKDPPSFSCIPASILHLDKIKEDKLKEKLLKFAHEKWPKFFAAKRMTVFLKPGQMLFLPAGWFHEVTSFGASDKDSTDNIHIALNYWYSPPDNRQKVYSDQYWEQDFKRTLESCKHFSA</sequence>
<dbReference type="VEuPathDB" id="FungiDB:BON22_3127"/>
<dbReference type="PhylomeDB" id="A0A061B039"/>
<feature type="region of interest" description="Disordered" evidence="1">
    <location>
        <begin position="150"/>
        <end position="213"/>
    </location>
</feature>
<dbReference type="Pfam" id="PF13621">
    <property type="entry name" value="Cupin_8"/>
    <property type="match status" value="1"/>
</dbReference>
<feature type="domain" description="JmjC" evidence="2">
    <location>
        <begin position="261"/>
        <end position="540"/>
    </location>
</feature>
<reference evidence="3" key="1">
    <citation type="journal article" date="2014" name="Genome Announc.">
        <title>Genome sequence of the yeast Cyberlindnera fabianii (Hansenula fabianii).</title>
        <authorList>
            <person name="Freel K.C."/>
            <person name="Sarilar V."/>
            <person name="Neuveglise C."/>
            <person name="Devillers H."/>
            <person name="Friedrich A."/>
            <person name="Schacherer J."/>
        </authorList>
    </citation>
    <scope>NUCLEOTIDE SEQUENCE</scope>
    <source>
        <strain evidence="3">YJS4271</strain>
    </source>
</reference>
<protein>
    <submittedName>
        <fullName evidence="3">CYFA0S10e03070g1_1</fullName>
    </submittedName>
</protein>
<proteinExistence type="predicted"/>
<dbReference type="AlphaFoldDB" id="A0A061B039"/>
<organism evidence="3">
    <name type="scientific">Cyberlindnera fabianii</name>
    <name type="common">Yeast</name>
    <name type="synonym">Hansenula fabianii</name>
    <dbReference type="NCBI Taxonomy" id="36022"/>
    <lineage>
        <taxon>Eukaryota</taxon>
        <taxon>Fungi</taxon>
        <taxon>Dikarya</taxon>
        <taxon>Ascomycota</taxon>
        <taxon>Saccharomycotina</taxon>
        <taxon>Saccharomycetes</taxon>
        <taxon>Phaffomycetales</taxon>
        <taxon>Phaffomycetaceae</taxon>
        <taxon>Cyberlindnera</taxon>
    </lineage>
</organism>
<dbReference type="PROSITE" id="PS51184">
    <property type="entry name" value="JMJC"/>
    <property type="match status" value="1"/>
</dbReference>
<evidence type="ECO:0000256" key="1">
    <source>
        <dbReference type="SAM" id="MobiDB-lite"/>
    </source>
</evidence>
<dbReference type="InterPro" id="IPR003347">
    <property type="entry name" value="JmjC_dom"/>
</dbReference>
<evidence type="ECO:0000313" key="3">
    <source>
        <dbReference type="EMBL" id="CDR42854.1"/>
    </source>
</evidence>